<gene>
    <name evidence="1" type="ORF">RPERSI_LOCUS36828</name>
</gene>
<dbReference type="EMBL" id="CAJVQC010179212">
    <property type="protein sequence ID" value="CAG8851968.1"/>
    <property type="molecule type" value="Genomic_DNA"/>
</dbReference>
<reference evidence="1" key="1">
    <citation type="submission" date="2021-06" db="EMBL/GenBank/DDBJ databases">
        <authorList>
            <person name="Kallberg Y."/>
            <person name="Tangrot J."/>
            <person name="Rosling A."/>
        </authorList>
    </citation>
    <scope>NUCLEOTIDE SEQUENCE</scope>
    <source>
        <strain evidence="1">MA461A</strain>
    </source>
</reference>
<protein>
    <submittedName>
        <fullName evidence="1">13274_t:CDS:1</fullName>
    </submittedName>
</protein>
<dbReference type="Proteomes" id="UP000789920">
    <property type="component" value="Unassembled WGS sequence"/>
</dbReference>
<name>A0ACA9SZQ8_9GLOM</name>
<evidence type="ECO:0000313" key="2">
    <source>
        <dbReference type="Proteomes" id="UP000789920"/>
    </source>
</evidence>
<feature type="non-terminal residue" evidence="1">
    <location>
        <position position="44"/>
    </location>
</feature>
<comment type="caution">
    <text evidence="1">The sequence shown here is derived from an EMBL/GenBank/DDBJ whole genome shotgun (WGS) entry which is preliminary data.</text>
</comment>
<proteinExistence type="predicted"/>
<keyword evidence="2" id="KW-1185">Reference proteome</keyword>
<evidence type="ECO:0000313" key="1">
    <source>
        <dbReference type="EMBL" id="CAG8851968.1"/>
    </source>
</evidence>
<sequence length="44" mass="5124">MAQELTAKSTFMFDIPAFIIHSQDCIYSPAFSTSYNCFWQLQLK</sequence>
<accession>A0ACA9SZQ8</accession>
<organism evidence="1 2">
    <name type="scientific">Racocetra persica</name>
    <dbReference type="NCBI Taxonomy" id="160502"/>
    <lineage>
        <taxon>Eukaryota</taxon>
        <taxon>Fungi</taxon>
        <taxon>Fungi incertae sedis</taxon>
        <taxon>Mucoromycota</taxon>
        <taxon>Glomeromycotina</taxon>
        <taxon>Glomeromycetes</taxon>
        <taxon>Diversisporales</taxon>
        <taxon>Gigasporaceae</taxon>
        <taxon>Racocetra</taxon>
    </lineage>
</organism>